<dbReference type="PANTHER" id="PTHR44019:SF8">
    <property type="entry name" value="POC1 CENTRIOLAR PROTEIN HOMOLOG"/>
    <property type="match status" value="1"/>
</dbReference>
<keyword evidence="7" id="KW-1185">Reference proteome</keyword>
<accession>A0A5N5QD83</accession>
<evidence type="ECO:0000256" key="4">
    <source>
        <dbReference type="SAM" id="MobiDB-lite"/>
    </source>
</evidence>
<dbReference type="PROSITE" id="PS00678">
    <property type="entry name" value="WD_REPEATS_1"/>
    <property type="match status" value="3"/>
</dbReference>
<dbReference type="Gene3D" id="3.40.50.300">
    <property type="entry name" value="P-loop containing nucleotide triphosphate hydrolases"/>
    <property type="match status" value="1"/>
</dbReference>
<dbReference type="InterPro" id="IPR027417">
    <property type="entry name" value="P-loop_NTPase"/>
</dbReference>
<dbReference type="InterPro" id="IPR056884">
    <property type="entry name" value="NPHP3-like_N"/>
</dbReference>
<feature type="repeat" description="WD" evidence="3">
    <location>
        <begin position="1252"/>
        <end position="1293"/>
    </location>
</feature>
<dbReference type="PROSITE" id="PS50294">
    <property type="entry name" value="WD_REPEATS_REGION"/>
    <property type="match status" value="12"/>
</dbReference>
<dbReference type="PANTHER" id="PTHR44019">
    <property type="entry name" value="WD REPEAT-CONTAINING PROTEIN 55"/>
    <property type="match status" value="1"/>
</dbReference>
<feature type="repeat" description="WD" evidence="3">
    <location>
        <begin position="1295"/>
        <end position="1336"/>
    </location>
</feature>
<dbReference type="Gene3D" id="2.130.10.10">
    <property type="entry name" value="YVTN repeat-like/Quinoprotein amine dehydrogenase"/>
    <property type="match status" value="6"/>
</dbReference>
<dbReference type="Pfam" id="PF24883">
    <property type="entry name" value="NPHP3_N"/>
    <property type="match status" value="1"/>
</dbReference>
<evidence type="ECO:0000256" key="2">
    <source>
        <dbReference type="ARBA" id="ARBA00022737"/>
    </source>
</evidence>
<name>A0A5N5QD83_9AGAM</name>
<evidence type="ECO:0000313" key="7">
    <source>
        <dbReference type="Proteomes" id="UP000383932"/>
    </source>
</evidence>
<dbReference type="EMBL" id="SSOP01000238">
    <property type="protein sequence ID" value="KAB5589702.1"/>
    <property type="molecule type" value="Genomic_DNA"/>
</dbReference>
<sequence>MDPPPASPSPKRGVRSYIREKYTKFVNFHSRSPSQPNQSEHPEISSTRLVLSPPPDQRSSSKISNLLALPSTGKLRHAKSDSHIPSSAHPRGVVWAGLQITLEQLHKAAGMFSPLESAISSLISVLDLLEAISKNRSEYEAIASELKALSESLTRHMKDSSSNRMTDCIANVAFGIEQQAKIIAKKYDCGIGRGLMGAMADEDDVVNHYRKIESLFRQLQSDANLSMWSIANEHLANTRLEGLAPAKMANYDSKLSTEISRRSCTEGTRTAILAEMNKWSLDLNAPELYLMSGMAGTGKTTIACSFSNWLEEQKQLAASFFCTRTSPECRDASRIIPTIVYQLARYSMPFQSALCEVLGRDPDIGSKNITKQFERLLKVPLLKVKEAIPENLVVVIDALDECDDRRGVKLVLNMLFKFAPSLPLKFFVTSRPEPEIYSKIAAPSTTPRTIVHLHEIEKSLVQADIELYLKEELDTMSLTDEEIVQLATRSGNLFIYAATLVRYVQSSQGAVDPQLRLQSALAITSESDSASKYAELDALYREVLKTALQPKGLGSVEAENARMVLWTVLCVQEPVNVEVLATLAGVNDSRRTLSALQPLRSVIYLSEASGLVSTLHASFPDFMFSEERSGPFFCNSTRHNQALARRCFDMMKEQLRFNICRLESSFVPDAEVEDLEGRVLKAISSTLAYSCRYWASHLELTTNSNHLYSALEDFLSTRLLFWMEVLNLKHEITRGLGMLVQAKQWLQSLSLSPDLVQLAEDAQSFLMGYAANPVSQFTPHIYVSSLPLCPRSSLVYKSYLHRTRGLIGLKGSGMERREMAALATWVIGVSVQSVVYSSDGTQIAFGCSDGSVGVRNAYDGSPIVGPFKGHQGNAWSVAFSPDGTRFVSGSDDCLVKVWNAQDGTIVGDPFQGHTDRVNSVAYSSNGRLIASGSDDQTVRVWSIDGSHIPEPFYGHTDQVWSVAFSPDSTRIVSGSSDRTIRVWDTHDGSIVYNLPEAHIDAIWSVAFSPDNTRIVSTSADRTIRIWGAQDGTLIVGPLEGHTDDIFSVVFSPDGFRIASCSHDNTIRLWSSDTGSLYAGPFENHTDSVRSISFSPDGMRIISASDDETIRVWNASAGVVVSDQAKGHTDRLWSIAFARNNSCIASGSFDSIYVWDPRSGASIAGPFEGHTDTVRSVAISADGTRLVSGSDDCTIRVWDVNKSTLVAGPFRDHTGAIASVTFSPDGTRIASGSADFTARIWNLIDGTLVGPPFKDHEDVVQSIAFSPNGAHIVSGSHDHTIRVRNTHDGEPVASPFLGHSDWVMSVVFSPCSKYIASGSKDRTIRLWNSHDGSLAIDPITRHTDMVRSVAFSPDGTCIVSSSSDRTVRIWGALSGALVAGPFYGHTGFVTSVAFSPDGTHIASGSWDCTIRMWDLSDIPGVSPSSEHPHLQTPELSPTKIPHPAMPSGDWVVTDDGWITNQNGCKLFWGAPEVIRCLLTPHCSLIMSRFGTIEVDVSSAFLGERWRECYVSE</sequence>
<feature type="repeat" description="WD" evidence="3">
    <location>
        <begin position="867"/>
        <end position="908"/>
    </location>
</feature>
<feature type="repeat" description="WD" evidence="3">
    <location>
        <begin position="1381"/>
        <end position="1415"/>
    </location>
</feature>
<dbReference type="InterPro" id="IPR036322">
    <property type="entry name" value="WD40_repeat_dom_sf"/>
</dbReference>
<feature type="domain" description="NACHT" evidence="5">
    <location>
        <begin position="287"/>
        <end position="432"/>
    </location>
</feature>
<feature type="repeat" description="WD" evidence="3">
    <location>
        <begin position="1338"/>
        <end position="1369"/>
    </location>
</feature>
<evidence type="ECO:0000313" key="6">
    <source>
        <dbReference type="EMBL" id="KAB5589702.1"/>
    </source>
</evidence>
<feature type="repeat" description="WD" evidence="3">
    <location>
        <begin position="952"/>
        <end position="993"/>
    </location>
</feature>
<comment type="caution">
    <text evidence="6">The sequence shown here is derived from an EMBL/GenBank/DDBJ whole genome shotgun (WGS) entry which is preliminary data.</text>
</comment>
<dbReference type="InterPro" id="IPR019775">
    <property type="entry name" value="WD40_repeat_CS"/>
</dbReference>
<feature type="repeat" description="WD" evidence="3">
    <location>
        <begin position="1166"/>
        <end position="1207"/>
    </location>
</feature>
<dbReference type="InterPro" id="IPR007111">
    <property type="entry name" value="NACHT_NTPase"/>
</dbReference>
<dbReference type="PRINTS" id="PR00320">
    <property type="entry name" value="GPROTEINBRPT"/>
</dbReference>
<protein>
    <recommendedName>
        <fullName evidence="5">NACHT domain-containing protein</fullName>
    </recommendedName>
</protein>
<dbReference type="PROSITE" id="PS50082">
    <property type="entry name" value="WD_REPEATS_2"/>
    <property type="match status" value="12"/>
</dbReference>
<feature type="repeat" description="WD" evidence="3">
    <location>
        <begin position="1081"/>
        <end position="1122"/>
    </location>
</feature>
<dbReference type="SMART" id="SM00320">
    <property type="entry name" value="WD40"/>
    <property type="match status" value="14"/>
</dbReference>
<dbReference type="Proteomes" id="UP000383932">
    <property type="component" value="Unassembled WGS sequence"/>
</dbReference>
<dbReference type="InterPro" id="IPR015943">
    <property type="entry name" value="WD40/YVTN_repeat-like_dom_sf"/>
</dbReference>
<feature type="repeat" description="WD" evidence="3">
    <location>
        <begin position="1038"/>
        <end position="1079"/>
    </location>
</feature>
<feature type="region of interest" description="Disordered" evidence="4">
    <location>
        <begin position="27"/>
        <end position="64"/>
    </location>
</feature>
<evidence type="ECO:0000259" key="5">
    <source>
        <dbReference type="PROSITE" id="PS50837"/>
    </source>
</evidence>
<keyword evidence="2" id="KW-0677">Repeat</keyword>
<feature type="repeat" description="WD" evidence="3">
    <location>
        <begin position="1209"/>
        <end position="1242"/>
    </location>
</feature>
<dbReference type="OrthoDB" id="538223at2759"/>
<gene>
    <name evidence="6" type="ORF">CTheo_6855</name>
</gene>
<feature type="repeat" description="WD" evidence="3">
    <location>
        <begin position="995"/>
        <end position="1036"/>
    </location>
</feature>
<dbReference type="CDD" id="cd00200">
    <property type="entry name" value="WD40"/>
    <property type="match status" value="2"/>
</dbReference>
<dbReference type="InterPro" id="IPR001680">
    <property type="entry name" value="WD40_rpt"/>
</dbReference>
<dbReference type="SUPFAM" id="SSF50978">
    <property type="entry name" value="WD40 repeat-like"/>
    <property type="match status" value="3"/>
</dbReference>
<feature type="compositionally biased region" description="Polar residues" evidence="4">
    <location>
        <begin position="29"/>
        <end position="49"/>
    </location>
</feature>
<dbReference type="Pfam" id="PF00400">
    <property type="entry name" value="WD40"/>
    <property type="match status" value="13"/>
</dbReference>
<feature type="repeat" description="WD" evidence="3">
    <location>
        <begin position="910"/>
        <end position="944"/>
    </location>
</feature>
<evidence type="ECO:0000256" key="3">
    <source>
        <dbReference type="PROSITE-ProRule" id="PRU00221"/>
    </source>
</evidence>
<dbReference type="PROSITE" id="PS50837">
    <property type="entry name" value="NACHT"/>
    <property type="match status" value="1"/>
</dbReference>
<evidence type="ECO:0000256" key="1">
    <source>
        <dbReference type="ARBA" id="ARBA00022574"/>
    </source>
</evidence>
<keyword evidence="1 3" id="KW-0853">WD repeat</keyword>
<dbReference type="InterPro" id="IPR050505">
    <property type="entry name" value="WDR55/POC1"/>
</dbReference>
<reference evidence="6 7" key="1">
    <citation type="journal article" date="2019" name="Fungal Biol. Biotechnol.">
        <title>Draft genome sequence of fastidious pathogen Ceratobasidium theobromae, which causes vascular-streak dieback in Theobroma cacao.</title>
        <authorList>
            <person name="Ali S.S."/>
            <person name="Asman A."/>
            <person name="Shao J."/>
            <person name="Firmansyah A.P."/>
            <person name="Susilo A.W."/>
            <person name="Rosmana A."/>
            <person name="McMahon P."/>
            <person name="Junaid M."/>
            <person name="Guest D."/>
            <person name="Kheng T.Y."/>
            <person name="Meinhardt L.W."/>
            <person name="Bailey B.A."/>
        </authorList>
    </citation>
    <scope>NUCLEOTIDE SEQUENCE [LARGE SCALE GENOMIC DNA]</scope>
    <source>
        <strain evidence="6 7">CT2</strain>
    </source>
</reference>
<proteinExistence type="predicted"/>
<dbReference type="InterPro" id="IPR020472">
    <property type="entry name" value="WD40_PAC1"/>
</dbReference>
<organism evidence="6 7">
    <name type="scientific">Ceratobasidium theobromae</name>
    <dbReference type="NCBI Taxonomy" id="1582974"/>
    <lineage>
        <taxon>Eukaryota</taxon>
        <taxon>Fungi</taxon>
        <taxon>Dikarya</taxon>
        <taxon>Basidiomycota</taxon>
        <taxon>Agaricomycotina</taxon>
        <taxon>Agaricomycetes</taxon>
        <taxon>Cantharellales</taxon>
        <taxon>Ceratobasidiaceae</taxon>
        <taxon>Ceratobasidium</taxon>
    </lineage>
</organism>
<dbReference type="SUPFAM" id="SSF52540">
    <property type="entry name" value="P-loop containing nucleoside triphosphate hydrolases"/>
    <property type="match status" value="1"/>
</dbReference>